<dbReference type="SUPFAM" id="SSF49303">
    <property type="entry name" value="beta-Galactosidase/glucuronidase domain"/>
    <property type="match status" value="1"/>
</dbReference>
<feature type="domain" description="Glycosyl hydrolases family 2 sugar binding" evidence="6">
    <location>
        <begin position="49"/>
        <end position="147"/>
    </location>
</feature>
<dbReference type="InterPro" id="IPR013783">
    <property type="entry name" value="Ig-like_fold"/>
</dbReference>
<dbReference type="SUPFAM" id="SSF51445">
    <property type="entry name" value="(Trans)glycosidases"/>
    <property type="match status" value="1"/>
</dbReference>
<organism evidence="7 8">
    <name type="scientific">Anthropogastromicrobium aceti</name>
    <dbReference type="NCBI Taxonomy" id="2981768"/>
    <lineage>
        <taxon>Bacteria</taxon>
        <taxon>Bacillati</taxon>
        <taxon>Bacillota</taxon>
        <taxon>Clostridia</taxon>
        <taxon>Lachnospirales</taxon>
        <taxon>Lachnospiraceae</taxon>
        <taxon>Anthropogastromicrobium</taxon>
    </lineage>
</organism>
<evidence type="ECO:0000256" key="1">
    <source>
        <dbReference type="ARBA" id="ARBA00007401"/>
    </source>
</evidence>
<evidence type="ECO:0000256" key="2">
    <source>
        <dbReference type="ARBA" id="ARBA00022801"/>
    </source>
</evidence>
<sequence length="868" mass="98806">MRECRLLNNNWKFTYGDQVTATSKEIASWQDIGIPHSFGIPYFMEKEFYVGYGTYSTWISLAEEDCKKRLRLEFLGVFQKARVYLNGEKVGEHRGGYTPFLVELTNVARPGKNHLIVSVDNLWDARLAPRAGEHQFNGGIYRDVQLILTEFCGIEEYGVFVQTTKLERENEDPNGWNATVKIDTQVFDQRPDIGEYQNNGLSQMQEPLFLETCILDGETVLAKEISRINMKTEGEIDSEKKDRNSTSSLNSKTITQQISLSGIQPWSPNSPKLYTVVSRVNYNGILVDCVRTNFGIRTVRFDKDNGFFLNGEHFAILGANVHQDHAGWADAVTRSGIRRDIQMIKECGMNTIRGSHYPHHPYFAQVCDEKGILFWSEMCFWGTGGDKQEGYWTASAYPPNESDQTAFEKSCLDQLEEMICTQRNHPSIICWSMCNEVFFTDAPVKDKAKELIRKMVERSHELDPSRPAAVGGAQRDGFDVLGDLAGYNGDGAALYHDPGFPSLVSEYGSSIETRPGKFEPRFTDGTEIDYPWRSGKILWCGFHHGSIFDGMGSMGMIDYYRLPLACWYWYREHLAGKSAPKPKKEGTPFQIRLSSDVNRFRANGQEDAWICAELLDQEGNPISNEIELTFTVEKGDGIFPTGKTITFSPEKKNMLDGLAAIEFRSWYGGENVICATADGVKSAKICIFADGEPKPKNTVLNPMLPPPYTVGEPKPKERYDEAKRHPVFADSFEIGHEPYFVTAEEEGSWMPKMSDSSKHLSEQMHWVMVDLEGVRRINQLEVSFEDEPDTLEKSKKNLPETIVAELRSDLEWEKVILKRKKENQKGNDCKECYQAEGIYFTRYFRIDWNQTKLPVAQIHLWTGGEENE</sequence>
<dbReference type="Proteomes" id="UP001198200">
    <property type="component" value="Unassembled WGS sequence"/>
</dbReference>
<dbReference type="PANTHER" id="PTHR42732">
    <property type="entry name" value="BETA-GALACTOSIDASE"/>
    <property type="match status" value="1"/>
</dbReference>
<reference evidence="7 8" key="1">
    <citation type="submission" date="2021-10" db="EMBL/GenBank/DDBJ databases">
        <title>Anaerobic single-cell dispensing facilitates the cultivation of human gut bacteria.</title>
        <authorList>
            <person name="Afrizal A."/>
        </authorList>
    </citation>
    <scope>NUCLEOTIDE SEQUENCE [LARGE SCALE GENOMIC DNA]</scope>
    <source>
        <strain evidence="7 8">CLA-AA-H224</strain>
    </source>
</reference>
<dbReference type="InterPro" id="IPR006104">
    <property type="entry name" value="Glyco_hydro_2_N"/>
</dbReference>
<dbReference type="GO" id="GO:0004553">
    <property type="term" value="F:hydrolase activity, hydrolyzing O-glycosyl compounds"/>
    <property type="evidence" value="ECO:0007669"/>
    <property type="project" value="InterPro"/>
</dbReference>
<dbReference type="InterPro" id="IPR008979">
    <property type="entry name" value="Galactose-bd-like_sf"/>
</dbReference>
<dbReference type="SUPFAM" id="SSF49373">
    <property type="entry name" value="Invasin/intimin cell-adhesion fragments"/>
    <property type="match status" value="1"/>
</dbReference>
<dbReference type="RefSeq" id="WP_308731836.1">
    <property type="nucleotide sequence ID" value="NZ_JAJEQN010000021.1"/>
</dbReference>
<evidence type="ECO:0000256" key="3">
    <source>
        <dbReference type="ARBA" id="ARBA00023295"/>
    </source>
</evidence>
<dbReference type="SUPFAM" id="SSF49785">
    <property type="entry name" value="Galactose-binding domain-like"/>
    <property type="match status" value="1"/>
</dbReference>
<dbReference type="InterPro" id="IPR008964">
    <property type="entry name" value="Invasin/intimin_cell_adhesion"/>
</dbReference>
<dbReference type="Gene3D" id="2.60.120.260">
    <property type="entry name" value="Galactose-binding domain-like"/>
    <property type="match status" value="1"/>
</dbReference>
<proteinExistence type="inferred from homology"/>
<evidence type="ECO:0000259" key="6">
    <source>
        <dbReference type="Pfam" id="PF02837"/>
    </source>
</evidence>
<dbReference type="InterPro" id="IPR006103">
    <property type="entry name" value="Glyco_hydro_2_cat"/>
</dbReference>
<dbReference type="Pfam" id="PF00703">
    <property type="entry name" value="Glyco_hydro_2"/>
    <property type="match status" value="1"/>
</dbReference>
<comment type="similarity">
    <text evidence="1">Belongs to the glycosyl hydrolase 2 family.</text>
</comment>
<feature type="domain" description="Glycoside hydrolase family 2 catalytic" evidence="5">
    <location>
        <begin position="303"/>
        <end position="473"/>
    </location>
</feature>
<accession>A0AAE3JCE3</accession>
<dbReference type="PANTHER" id="PTHR42732:SF1">
    <property type="entry name" value="BETA-MANNOSIDASE"/>
    <property type="match status" value="1"/>
</dbReference>
<dbReference type="EMBL" id="JAJEQN010000021">
    <property type="protein sequence ID" value="MCC2221786.1"/>
    <property type="molecule type" value="Genomic_DNA"/>
</dbReference>
<comment type="caution">
    <text evidence="7">The sequence shown here is derived from an EMBL/GenBank/DDBJ whole genome shotgun (WGS) entry which is preliminary data.</text>
</comment>
<evidence type="ECO:0000259" key="5">
    <source>
        <dbReference type="Pfam" id="PF02836"/>
    </source>
</evidence>
<dbReference type="InterPro" id="IPR036156">
    <property type="entry name" value="Beta-gal/glucu_dom_sf"/>
</dbReference>
<keyword evidence="2" id="KW-0378">Hydrolase</keyword>
<dbReference type="InterPro" id="IPR051913">
    <property type="entry name" value="GH2_Domain-Containing"/>
</dbReference>
<dbReference type="InterPro" id="IPR006101">
    <property type="entry name" value="Glyco_hydro_2"/>
</dbReference>
<evidence type="ECO:0000259" key="4">
    <source>
        <dbReference type="Pfam" id="PF00703"/>
    </source>
</evidence>
<dbReference type="AlphaFoldDB" id="A0AAE3JCE3"/>
<name>A0AAE3JCE3_9FIRM</name>
<dbReference type="Gene3D" id="2.60.40.10">
    <property type="entry name" value="Immunoglobulins"/>
    <property type="match status" value="2"/>
</dbReference>
<dbReference type="GO" id="GO:0005975">
    <property type="term" value="P:carbohydrate metabolic process"/>
    <property type="evidence" value="ECO:0007669"/>
    <property type="project" value="InterPro"/>
</dbReference>
<dbReference type="InterPro" id="IPR006102">
    <property type="entry name" value="Ig-like_GH2"/>
</dbReference>
<feature type="domain" description="Glycoside hydrolase family 2 immunoglobulin-like beta-sandwich" evidence="4">
    <location>
        <begin position="238"/>
        <end position="297"/>
    </location>
</feature>
<evidence type="ECO:0000313" key="7">
    <source>
        <dbReference type="EMBL" id="MCC2221786.1"/>
    </source>
</evidence>
<keyword evidence="8" id="KW-1185">Reference proteome</keyword>
<keyword evidence="3" id="KW-0326">Glycosidase</keyword>
<evidence type="ECO:0000313" key="8">
    <source>
        <dbReference type="Proteomes" id="UP001198200"/>
    </source>
</evidence>
<dbReference type="InterPro" id="IPR017853">
    <property type="entry name" value="GH"/>
</dbReference>
<dbReference type="Gene3D" id="3.20.20.80">
    <property type="entry name" value="Glycosidases"/>
    <property type="match status" value="1"/>
</dbReference>
<dbReference type="Pfam" id="PF02837">
    <property type="entry name" value="Glyco_hydro_2_N"/>
    <property type="match status" value="1"/>
</dbReference>
<dbReference type="PRINTS" id="PR00132">
    <property type="entry name" value="GLHYDRLASE2"/>
</dbReference>
<protein>
    <recommendedName>
        <fullName evidence="9">Beta-galactosidase</fullName>
    </recommendedName>
</protein>
<gene>
    <name evidence="7" type="ORF">LKD48_09090</name>
</gene>
<evidence type="ECO:0008006" key="9">
    <source>
        <dbReference type="Google" id="ProtNLM"/>
    </source>
</evidence>
<dbReference type="Pfam" id="PF02836">
    <property type="entry name" value="Glyco_hydro_2_C"/>
    <property type="match status" value="1"/>
</dbReference>